<evidence type="ECO:0000256" key="1">
    <source>
        <dbReference type="SAM" id="MobiDB-lite"/>
    </source>
</evidence>
<protein>
    <submittedName>
        <fullName evidence="2">Uncharacterized protein</fullName>
    </submittedName>
</protein>
<feature type="compositionally biased region" description="Polar residues" evidence="1">
    <location>
        <begin position="1"/>
        <end position="16"/>
    </location>
</feature>
<feature type="compositionally biased region" description="Pro residues" evidence="1">
    <location>
        <begin position="138"/>
        <end position="148"/>
    </location>
</feature>
<name>A0ABR4M3E1_9EURO</name>
<dbReference type="RefSeq" id="XP_070890082.1">
    <property type="nucleotide sequence ID" value="XM_071025661.1"/>
</dbReference>
<feature type="region of interest" description="Disordered" evidence="1">
    <location>
        <begin position="1"/>
        <end position="232"/>
    </location>
</feature>
<feature type="compositionally biased region" description="Low complexity" evidence="1">
    <location>
        <begin position="22"/>
        <end position="51"/>
    </location>
</feature>
<feature type="compositionally biased region" description="Pro residues" evidence="1">
    <location>
        <begin position="103"/>
        <end position="112"/>
    </location>
</feature>
<dbReference type="Proteomes" id="UP001610432">
    <property type="component" value="Unassembled WGS sequence"/>
</dbReference>
<gene>
    <name evidence="2" type="ORF">BJX67DRAFT_215571</name>
</gene>
<evidence type="ECO:0000313" key="2">
    <source>
        <dbReference type="EMBL" id="KAL2871103.1"/>
    </source>
</evidence>
<proteinExistence type="predicted"/>
<feature type="compositionally biased region" description="Low complexity" evidence="1">
    <location>
        <begin position="172"/>
        <end position="203"/>
    </location>
</feature>
<dbReference type="GeneID" id="98140733"/>
<reference evidence="2 3" key="1">
    <citation type="submission" date="2024-07" db="EMBL/GenBank/DDBJ databases">
        <title>Section-level genome sequencing and comparative genomics of Aspergillus sections Usti and Cavernicolus.</title>
        <authorList>
            <consortium name="Lawrence Berkeley National Laboratory"/>
            <person name="Nybo J.L."/>
            <person name="Vesth T.C."/>
            <person name="Theobald S."/>
            <person name="Frisvad J.C."/>
            <person name="Larsen T.O."/>
            <person name="Kjaerboelling I."/>
            <person name="Rothschild-Mancinelli K."/>
            <person name="Lyhne E.K."/>
            <person name="Kogle M.E."/>
            <person name="Barry K."/>
            <person name="Clum A."/>
            <person name="Na H."/>
            <person name="Ledsgaard L."/>
            <person name="Lin J."/>
            <person name="Lipzen A."/>
            <person name="Kuo A."/>
            <person name="Riley R."/>
            <person name="Mondo S."/>
            <person name="Labutti K."/>
            <person name="Haridas S."/>
            <person name="Pangalinan J."/>
            <person name="Salamov A.A."/>
            <person name="Simmons B.A."/>
            <person name="Magnuson J.K."/>
            <person name="Chen J."/>
            <person name="Drula E."/>
            <person name="Henrissat B."/>
            <person name="Wiebenga A."/>
            <person name="Lubbers R.J."/>
            <person name="Gomes A.C."/>
            <person name="Macurrencykelacurrency M.R."/>
            <person name="Stajich J."/>
            <person name="Grigoriev I.V."/>
            <person name="Mortensen U.H."/>
            <person name="De Vries R.P."/>
            <person name="Baker S.E."/>
            <person name="Andersen M.R."/>
        </authorList>
    </citation>
    <scope>NUCLEOTIDE SEQUENCE [LARGE SCALE GENOMIC DNA]</scope>
    <source>
        <strain evidence="2 3">CBS 449.75</strain>
    </source>
</reference>
<accession>A0ABR4M3E1</accession>
<keyword evidence="3" id="KW-1185">Reference proteome</keyword>
<organism evidence="2 3">
    <name type="scientific">Aspergillus lucknowensis</name>
    <dbReference type="NCBI Taxonomy" id="176173"/>
    <lineage>
        <taxon>Eukaryota</taxon>
        <taxon>Fungi</taxon>
        <taxon>Dikarya</taxon>
        <taxon>Ascomycota</taxon>
        <taxon>Pezizomycotina</taxon>
        <taxon>Eurotiomycetes</taxon>
        <taxon>Eurotiomycetidae</taxon>
        <taxon>Eurotiales</taxon>
        <taxon>Aspergillaceae</taxon>
        <taxon>Aspergillus</taxon>
        <taxon>Aspergillus subgen. Nidulantes</taxon>
    </lineage>
</organism>
<sequence>MATSCRDANSTTPSSQQEKDIPQTQPSTTPTSPTLASTATAPSSSTIYATAQPYDTTVLPPSTDLPTTTAAFIPPSTSAPNSPPPPQPGAIPNTKSTTQQELSPPPPAPAPAPKTGITSTLASSQPQCQPLTANPPIISAPPVYPPAPTSTSTSGTSAYSLGGMNQTPRTAGPNSHSYSYPSNYTYPPTPTQQHGQQPQYPNSTTTPYTSVYPLPSASTPAQSPFPRTYGGVDGKVEPDGLWGSAKSWLQTAGNKLAEVEAEVWRRINEAHDK</sequence>
<dbReference type="EMBL" id="JBFXLQ010000004">
    <property type="protein sequence ID" value="KAL2871103.1"/>
    <property type="molecule type" value="Genomic_DNA"/>
</dbReference>
<feature type="compositionally biased region" description="Polar residues" evidence="1">
    <location>
        <begin position="116"/>
        <end position="132"/>
    </location>
</feature>
<evidence type="ECO:0000313" key="3">
    <source>
        <dbReference type="Proteomes" id="UP001610432"/>
    </source>
</evidence>
<feature type="compositionally biased region" description="Low complexity" evidence="1">
    <location>
        <begin position="149"/>
        <end position="160"/>
    </location>
</feature>
<comment type="caution">
    <text evidence="2">The sequence shown here is derived from an EMBL/GenBank/DDBJ whole genome shotgun (WGS) entry which is preliminary data.</text>
</comment>